<dbReference type="Gene3D" id="1.20.970.10">
    <property type="entry name" value="Transferase, Pyrimidine Nucleoside Phosphorylase, Chain C"/>
    <property type="match status" value="1"/>
</dbReference>
<evidence type="ECO:0000256" key="7">
    <source>
        <dbReference type="ARBA" id="ARBA00052328"/>
    </source>
</evidence>
<comment type="function">
    <text evidence="9">Catalyzes the transfer of the phosphoribosyl group of 5-phosphorylribose-1-pyrophosphate (PRPP) to anthranilate to yield N-(5'-phosphoribosyl)-anthranilate (PRA).</text>
</comment>
<organism evidence="12 13">
    <name type="scientific">Alteromonas australica</name>
    <dbReference type="NCBI Taxonomy" id="589873"/>
    <lineage>
        <taxon>Bacteria</taxon>
        <taxon>Pseudomonadati</taxon>
        <taxon>Pseudomonadota</taxon>
        <taxon>Gammaproteobacteria</taxon>
        <taxon>Alteromonadales</taxon>
        <taxon>Alteromonadaceae</taxon>
        <taxon>Alteromonas/Salinimonas group</taxon>
        <taxon>Alteromonas</taxon>
    </lineage>
</organism>
<feature type="binding site" evidence="9">
    <location>
        <position position="227"/>
    </location>
    <ligand>
        <name>Mg(2+)</name>
        <dbReference type="ChEBI" id="CHEBI:18420"/>
        <label>2</label>
    </ligand>
</feature>
<evidence type="ECO:0000259" key="11">
    <source>
        <dbReference type="Pfam" id="PF02885"/>
    </source>
</evidence>
<feature type="binding site" evidence="9">
    <location>
        <begin position="85"/>
        <end position="86"/>
    </location>
    <ligand>
        <name>5-phospho-alpha-D-ribose 1-diphosphate</name>
        <dbReference type="ChEBI" id="CHEBI:58017"/>
    </ligand>
</feature>
<comment type="cofactor">
    <cofactor evidence="9">
        <name>Mg(2+)</name>
        <dbReference type="ChEBI" id="CHEBI:18420"/>
    </cofactor>
    <text evidence="9">Binds 2 magnesium ions per monomer.</text>
</comment>
<dbReference type="PANTHER" id="PTHR43285">
    <property type="entry name" value="ANTHRANILATE PHOSPHORIBOSYLTRANSFERASE"/>
    <property type="match status" value="1"/>
</dbReference>
<dbReference type="GO" id="GO:0000162">
    <property type="term" value="P:L-tryptophan biosynthetic process"/>
    <property type="evidence" value="ECO:0007669"/>
    <property type="project" value="UniProtKB-UniRule"/>
</dbReference>
<dbReference type="InterPro" id="IPR005940">
    <property type="entry name" value="Anthranilate_Pribosyl_Tfrase"/>
</dbReference>
<dbReference type="FunFam" id="3.40.1030.10:FF:000002">
    <property type="entry name" value="Anthranilate phosphoribosyltransferase"/>
    <property type="match status" value="1"/>
</dbReference>
<dbReference type="PANTHER" id="PTHR43285:SF2">
    <property type="entry name" value="ANTHRANILATE PHOSPHORIBOSYLTRANSFERASE"/>
    <property type="match status" value="1"/>
</dbReference>
<protein>
    <recommendedName>
        <fullName evidence="9">Anthranilate phosphoribosyltransferase</fullName>
        <ecNumber evidence="9">2.4.2.18</ecNumber>
    </recommendedName>
</protein>
<name>A0A075NV29_9ALTE</name>
<evidence type="ECO:0000256" key="5">
    <source>
        <dbReference type="ARBA" id="ARBA00022822"/>
    </source>
</evidence>
<keyword evidence="9" id="KW-0460">Magnesium</keyword>
<dbReference type="SUPFAM" id="SSF52418">
    <property type="entry name" value="Nucleoside phosphorylase/phosphoribosyltransferase catalytic domain"/>
    <property type="match status" value="1"/>
</dbReference>
<evidence type="ECO:0000313" key="12">
    <source>
        <dbReference type="EMBL" id="AIF98504.1"/>
    </source>
</evidence>
<dbReference type="GO" id="GO:0000287">
    <property type="term" value="F:magnesium ion binding"/>
    <property type="evidence" value="ECO:0007669"/>
    <property type="project" value="UniProtKB-UniRule"/>
</dbReference>
<keyword evidence="5 9" id="KW-0822">Tryptophan biosynthesis</keyword>
<evidence type="ECO:0000313" key="13">
    <source>
        <dbReference type="Proteomes" id="UP000056090"/>
    </source>
</evidence>
<dbReference type="UniPathway" id="UPA00035">
    <property type="reaction ID" value="UER00041"/>
</dbReference>
<dbReference type="Pfam" id="PF02885">
    <property type="entry name" value="Glycos_trans_3N"/>
    <property type="match status" value="1"/>
</dbReference>
<gene>
    <name evidence="9" type="primary">trpD</name>
    <name evidence="12" type="ORF">EP13_07275</name>
</gene>
<accession>A0A075NV29</accession>
<evidence type="ECO:0000256" key="9">
    <source>
        <dbReference type="HAMAP-Rule" id="MF_00211"/>
    </source>
</evidence>
<dbReference type="InterPro" id="IPR017459">
    <property type="entry name" value="Glycosyl_Trfase_fam3_N_dom"/>
</dbReference>
<feature type="binding site" evidence="9">
    <location>
        <position position="227"/>
    </location>
    <ligand>
        <name>Mg(2+)</name>
        <dbReference type="ChEBI" id="CHEBI:18420"/>
        <label>1</label>
    </ligand>
</feature>
<dbReference type="GO" id="GO:0005829">
    <property type="term" value="C:cytosol"/>
    <property type="evidence" value="ECO:0007669"/>
    <property type="project" value="TreeGrafter"/>
</dbReference>
<feature type="binding site" evidence="9">
    <location>
        <position position="90"/>
    </location>
    <ligand>
        <name>5-phospho-alpha-D-ribose 1-diphosphate</name>
        <dbReference type="ChEBI" id="CHEBI:58017"/>
    </ligand>
</feature>
<evidence type="ECO:0000256" key="2">
    <source>
        <dbReference type="ARBA" id="ARBA00022605"/>
    </source>
</evidence>
<feature type="binding site" evidence="9">
    <location>
        <position position="226"/>
    </location>
    <ligand>
        <name>Mg(2+)</name>
        <dbReference type="ChEBI" id="CHEBI:18420"/>
        <label>2</label>
    </ligand>
</feature>
<comment type="catalytic activity">
    <reaction evidence="7 9">
        <text>N-(5-phospho-beta-D-ribosyl)anthranilate + diphosphate = 5-phospho-alpha-D-ribose 1-diphosphate + anthranilate</text>
        <dbReference type="Rhea" id="RHEA:11768"/>
        <dbReference type="ChEBI" id="CHEBI:16567"/>
        <dbReference type="ChEBI" id="CHEBI:18277"/>
        <dbReference type="ChEBI" id="CHEBI:33019"/>
        <dbReference type="ChEBI" id="CHEBI:58017"/>
        <dbReference type="EC" id="2.4.2.18"/>
    </reaction>
</comment>
<evidence type="ECO:0000256" key="3">
    <source>
        <dbReference type="ARBA" id="ARBA00022676"/>
    </source>
</evidence>
<dbReference type="NCBIfam" id="TIGR01245">
    <property type="entry name" value="trpD"/>
    <property type="match status" value="1"/>
</dbReference>
<evidence type="ECO:0000256" key="8">
    <source>
        <dbReference type="ARBA" id="ARBA00061188"/>
    </source>
</evidence>
<comment type="subunit">
    <text evidence="9">Homodimer.</text>
</comment>
<feature type="binding site" evidence="9">
    <location>
        <position position="113"/>
    </location>
    <ligand>
        <name>anthranilate</name>
        <dbReference type="ChEBI" id="CHEBI:16567"/>
        <label>1</label>
    </ligand>
</feature>
<dbReference type="RefSeq" id="WP_044056687.1">
    <property type="nucleotide sequence ID" value="NZ_CBCSKJ010000001.1"/>
</dbReference>
<dbReference type="HAMAP" id="MF_00211">
    <property type="entry name" value="TrpD"/>
    <property type="match status" value="1"/>
</dbReference>
<evidence type="ECO:0000259" key="10">
    <source>
        <dbReference type="Pfam" id="PF00591"/>
    </source>
</evidence>
<dbReference type="InterPro" id="IPR000312">
    <property type="entry name" value="Glycosyl_Trfase_fam3"/>
</dbReference>
<dbReference type="EC" id="2.4.2.18" evidence="9"/>
<dbReference type="SUPFAM" id="SSF47648">
    <property type="entry name" value="Nucleoside phosphorylase/phosphoribosyltransferase N-terminal domain"/>
    <property type="match status" value="1"/>
</dbReference>
<comment type="pathway">
    <text evidence="1 9">Amino-acid biosynthesis; L-tryptophan biosynthesis; L-tryptophan from chorismate: step 2/5.</text>
</comment>
<reference evidence="12 13" key="1">
    <citation type="submission" date="2014-06" db="EMBL/GenBank/DDBJ databases">
        <title>Genomes of Alteromonas australica, a world apart.</title>
        <authorList>
            <person name="Gonzaga A."/>
            <person name="Lopez-Perez M."/>
            <person name="Rodriguez-Valera F."/>
        </authorList>
    </citation>
    <scope>NUCLEOTIDE SEQUENCE [LARGE SCALE GENOMIC DNA]</scope>
    <source>
        <strain evidence="12 13">H 17</strain>
    </source>
</reference>
<dbReference type="GeneID" id="78254714"/>
<keyword evidence="3 9" id="KW-0328">Glycosyltransferase</keyword>
<keyword evidence="9" id="KW-0479">Metal-binding</keyword>
<dbReference type="Gene3D" id="3.40.1030.10">
    <property type="entry name" value="Nucleoside phosphorylase/phosphoribosyltransferase catalytic domain"/>
    <property type="match status" value="1"/>
</dbReference>
<keyword evidence="4 9" id="KW-0808">Transferase</keyword>
<comment type="similarity">
    <text evidence="9">Belongs to the anthranilate phosphoribosyltransferase family.</text>
</comment>
<dbReference type="EMBL" id="CP008849">
    <property type="protein sequence ID" value="AIF98504.1"/>
    <property type="molecule type" value="Genomic_DNA"/>
</dbReference>
<feature type="binding site" evidence="9">
    <location>
        <position position="168"/>
    </location>
    <ligand>
        <name>anthranilate</name>
        <dbReference type="ChEBI" id="CHEBI:16567"/>
        <label>2</label>
    </ligand>
</feature>
<feature type="domain" description="Glycosyl transferase family 3" evidence="10">
    <location>
        <begin position="75"/>
        <end position="324"/>
    </location>
</feature>
<proteinExistence type="inferred from homology"/>
<dbReference type="KEGG" id="aal:EP13_07275"/>
<comment type="caution">
    <text evidence="9">Lacks conserved residue(s) required for the propagation of feature annotation.</text>
</comment>
<evidence type="ECO:0000256" key="6">
    <source>
        <dbReference type="ARBA" id="ARBA00023141"/>
    </source>
</evidence>
<dbReference type="Pfam" id="PF00591">
    <property type="entry name" value="Glycos_transf_3"/>
    <property type="match status" value="1"/>
</dbReference>
<keyword evidence="6 9" id="KW-0057">Aromatic amino acid biosynthesis</keyword>
<feature type="binding site" evidence="9">
    <location>
        <begin position="110"/>
        <end position="118"/>
    </location>
    <ligand>
        <name>5-phospho-alpha-D-ribose 1-diphosphate</name>
        <dbReference type="ChEBI" id="CHEBI:58017"/>
    </ligand>
</feature>
<feature type="binding site" evidence="9">
    <location>
        <position position="122"/>
    </location>
    <ligand>
        <name>5-phospho-alpha-D-ribose 1-diphosphate</name>
        <dbReference type="ChEBI" id="CHEBI:58017"/>
    </ligand>
</feature>
<dbReference type="GO" id="GO:0004048">
    <property type="term" value="F:anthranilate phosphoribosyltransferase activity"/>
    <property type="evidence" value="ECO:0007669"/>
    <property type="project" value="UniProtKB-UniRule"/>
</dbReference>
<dbReference type="InterPro" id="IPR036320">
    <property type="entry name" value="Glycosyl_Trfase_fam3_N_dom_sf"/>
</dbReference>
<feature type="domain" description="Glycosyl transferase family 3 N-terminal" evidence="11">
    <location>
        <begin position="6"/>
        <end position="67"/>
    </location>
</feature>
<sequence length="343" mass="36084">MVNATTLLDALIAKTSLSQTEAYSLFNSIMHGEQSESMIAAVLTALKMKGESPGEIAGAASAMVANALPFPTPEYDFADIVGTGGDGHNTINISSAAGVVAASCGVKVAKHGNRSVSSKSGSADLFKQFGLALDISPETSRKCLDEANFTFLFAPVYHAGMRHAAPVRAALKTRTLFNILGPLANPARPTHGVFGVYSPELLEPYAKTLMLLGQHRAMIVHGDGLDELALHGESTIFDLEHGDIRKLTVTAEDFGLPSFPLVAIEGGEPEENRKYIEAALAGEGEEAHRAAIAMNCGALLKVTGHANTFKDGAEMAMEAMHAGRPLNVLSQVAKISQEVSTNA</sequence>
<keyword evidence="2 9" id="KW-0028">Amino-acid biosynthesis</keyword>
<feature type="binding site" evidence="9">
    <location>
        <begin position="92"/>
        <end position="95"/>
    </location>
    <ligand>
        <name>5-phospho-alpha-D-ribose 1-diphosphate</name>
        <dbReference type="ChEBI" id="CHEBI:58017"/>
    </ligand>
</feature>
<dbReference type="AlphaFoldDB" id="A0A075NV29"/>
<evidence type="ECO:0000256" key="1">
    <source>
        <dbReference type="ARBA" id="ARBA00004907"/>
    </source>
</evidence>
<keyword evidence="13" id="KW-1185">Reference proteome</keyword>
<dbReference type="InterPro" id="IPR035902">
    <property type="entry name" value="Nuc_phospho_transferase"/>
</dbReference>
<dbReference type="eggNOG" id="COG0547">
    <property type="taxonomic scope" value="Bacteria"/>
</dbReference>
<dbReference type="Proteomes" id="UP000056090">
    <property type="component" value="Chromosome"/>
</dbReference>
<feature type="binding site" evidence="9">
    <location>
        <position position="82"/>
    </location>
    <ligand>
        <name>5-phospho-alpha-D-ribose 1-diphosphate</name>
        <dbReference type="ChEBI" id="CHEBI:58017"/>
    </ligand>
</feature>
<evidence type="ECO:0000256" key="4">
    <source>
        <dbReference type="ARBA" id="ARBA00022679"/>
    </source>
</evidence>
<comment type="similarity">
    <text evidence="8">In the C-terminal section; belongs to the anthranilate phosphoribosyltransferase family.</text>
</comment>
<feature type="binding site" evidence="9">
    <location>
        <position position="94"/>
    </location>
    <ligand>
        <name>Mg(2+)</name>
        <dbReference type="ChEBI" id="CHEBI:18420"/>
        <label>1</label>
    </ligand>
</feature>
<feature type="binding site" evidence="9">
    <location>
        <position position="82"/>
    </location>
    <ligand>
        <name>anthranilate</name>
        <dbReference type="ChEBI" id="CHEBI:16567"/>
        <label>1</label>
    </ligand>
</feature>